<dbReference type="Proteomes" id="UP000738431">
    <property type="component" value="Chromosome"/>
</dbReference>
<dbReference type="PROSITE" id="PS50111">
    <property type="entry name" value="CHEMOTAXIS_TRANSDUC_2"/>
    <property type="match status" value="1"/>
</dbReference>
<evidence type="ECO:0000256" key="7">
    <source>
        <dbReference type="PROSITE-ProRule" id="PRU00284"/>
    </source>
</evidence>
<reference evidence="11 12" key="1">
    <citation type="submission" date="2023-12" db="EMBL/GenBank/DDBJ databases">
        <title>Description of an unclassified Opitutus bacterium of Verrucomicrobiota.</title>
        <authorList>
            <person name="Zhang D.-F."/>
        </authorList>
    </citation>
    <scope>NUCLEOTIDE SEQUENCE [LARGE SCALE GENOMIC DNA]</scope>
    <source>
        <strain evidence="11 12">WL0086</strain>
    </source>
</reference>
<dbReference type="Gene3D" id="1.10.287.950">
    <property type="entry name" value="Methyl-accepting chemotaxis protein"/>
    <property type="match status" value="1"/>
</dbReference>
<gene>
    <name evidence="11" type="ORF">K1X11_016475</name>
</gene>
<evidence type="ECO:0000256" key="9">
    <source>
        <dbReference type="SAM" id="Phobius"/>
    </source>
</evidence>
<keyword evidence="12" id="KW-1185">Reference proteome</keyword>
<evidence type="ECO:0000313" key="11">
    <source>
        <dbReference type="EMBL" id="WRQ86413.1"/>
    </source>
</evidence>
<dbReference type="SMART" id="SM00283">
    <property type="entry name" value="MA"/>
    <property type="match status" value="1"/>
</dbReference>
<keyword evidence="4 9" id="KW-1133">Transmembrane helix</keyword>
<dbReference type="PANTHER" id="PTHR43531">
    <property type="entry name" value="PROTEIN ICFG"/>
    <property type="match status" value="1"/>
</dbReference>
<name>A0ABZ1C3X5_9BACT</name>
<keyword evidence="7" id="KW-0807">Transducer</keyword>
<dbReference type="InterPro" id="IPR051310">
    <property type="entry name" value="MCP_chemotaxis"/>
</dbReference>
<dbReference type="InterPro" id="IPR004089">
    <property type="entry name" value="MCPsignal_dom"/>
</dbReference>
<comment type="similarity">
    <text evidence="6">Belongs to the methyl-accepting chemotaxis (MCP) protein family.</text>
</comment>
<protein>
    <submittedName>
        <fullName evidence="11">Methyl-accepting chemotaxis protein</fullName>
    </submittedName>
</protein>
<keyword evidence="3 9" id="KW-0812">Transmembrane</keyword>
<dbReference type="Pfam" id="PF00015">
    <property type="entry name" value="MCPsignal"/>
    <property type="match status" value="1"/>
</dbReference>
<sequence>MKTKSVSRRIFPQLLLLAVGFLACAGTVEYSLRANRADATVINVAGRQRMLSQRMSKEALQFAHNAYADQAIATSLAANRDLFQRSLLGLRDGDAELHLPAATSPAIVTTLDEVRSLWTPFSAAVDQLLAPNSTTTQREAALTTILADNVPLLKTSNAAVGLFEAHANAKLARVTQILWSAAGLGCALCLVSAFLIRRHVVHPLRDLAAELVQEADEIRNNAESSSQSTSELASYATQLSAAADANSQALTDVSRISETYQKRTVDITDSASSTHERTEQAQRDVGELVSGMNELSTASDDIQRILATVDEIAFQTNILALNAAIEAARAGEAGAGFSVVADEVRQLARRSATAAAESASKITHSIETTRRCTAIGQKIHDVFEVIDEHARGLTDLARSQAEECARQVETLRTEVLRSRENNHAIHQITAVSETGAASAEELSAKSVVLSRHARMLQDLGGVSDQAAAGPSPSASHAAVRSTERKVEQPLMAA</sequence>
<evidence type="ECO:0000256" key="8">
    <source>
        <dbReference type="SAM" id="MobiDB-lite"/>
    </source>
</evidence>
<organism evidence="11 12">
    <name type="scientific">Actomonas aquatica</name>
    <dbReference type="NCBI Taxonomy" id="2866162"/>
    <lineage>
        <taxon>Bacteria</taxon>
        <taxon>Pseudomonadati</taxon>
        <taxon>Verrucomicrobiota</taxon>
        <taxon>Opitutia</taxon>
        <taxon>Opitutales</taxon>
        <taxon>Opitutaceae</taxon>
        <taxon>Actomonas</taxon>
    </lineage>
</organism>
<feature type="compositionally biased region" description="Low complexity" evidence="8">
    <location>
        <begin position="466"/>
        <end position="478"/>
    </location>
</feature>
<accession>A0ABZ1C3X5</accession>
<dbReference type="PANTHER" id="PTHR43531:SF11">
    <property type="entry name" value="METHYL-ACCEPTING CHEMOTAXIS PROTEIN 3"/>
    <property type="match status" value="1"/>
</dbReference>
<dbReference type="Pfam" id="PF13675">
    <property type="entry name" value="PilJ"/>
    <property type="match status" value="1"/>
</dbReference>
<proteinExistence type="inferred from homology"/>
<feature type="region of interest" description="Disordered" evidence="8">
    <location>
        <begin position="462"/>
        <end position="493"/>
    </location>
</feature>
<evidence type="ECO:0000256" key="2">
    <source>
        <dbReference type="ARBA" id="ARBA00022500"/>
    </source>
</evidence>
<dbReference type="PROSITE" id="PS51257">
    <property type="entry name" value="PROKAR_LIPOPROTEIN"/>
    <property type="match status" value="1"/>
</dbReference>
<dbReference type="InterPro" id="IPR029095">
    <property type="entry name" value="NarX-like_N"/>
</dbReference>
<keyword evidence="5 9" id="KW-0472">Membrane</keyword>
<dbReference type="RefSeq" id="WP_221031335.1">
    <property type="nucleotide sequence ID" value="NZ_CP139781.1"/>
</dbReference>
<evidence type="ECO:0000259" key="10">
    <source>
        <dbReference type="PROSITE" id="PS50111"/>
    </source>
</evidence>
<evidence type="ECO:0000256" key="6">
    <source>
        <dbReference type="ARBA" id="ARBA00029447"/>
    </source>
</evidence>
<dbReference type="SUPFAM" id="SSF58104">
    <property type="entry name" value="Methyl-accepting chemotaxis protein (MCP) signaling domain"/>
    <property type="match status" value="1"/>
</dbReference>
<keyword evidence="2" id="KW-0145">Chemotaxis</keyword>
<evidence type="ECO:0000256" key="3">
    <source>
        <dbReference type="ARBA" id="ARBA00022692"/>
    </source>
</evidence>
<evidence type="ECO:0000313" key="12">
    <source>
        <dbReference type="Proteomes" id="UP000738431"/>
    </source>
</evidence>
<evidence type="ECO:0000256" key="4">
    <source>
        <dbReference type="ARBA" id="ARBA00022989"/>
    </source>
</evidence>
<comment type="subcellular location">
    <subcellularLocation>
        <location evidence="1">Membrane</location>
        <topology evidence="1">Multi-pass membrane protein</topology>
    </subcellularLocation>
</comment>
<feature type="transmembrane region" description="Helical" evidence="9">
    <location>
        <begin position="177"/>
        <end position="196"/>
    </location>
</feature>
<feature type="domain" description="Methyl-accepting transducer" evidence="10">
    <location>
        <begin position="200"/>
        <end position="443"/>
    </location>
</feature>
<evidence type="ECO:0000256" key="5">
    <source>
        <dbReference type="ARBA" id="ARBA00023136"/>
    </source>
</evidence>
<dbReference type="EMBL" id="CP139781">
    <property type="protein sequence ID" value="WRQ86413.1"/>
    <property type="molecule type" value="Genomic_DNA"/>
</dbReference>
<evidence type="ECO:0000256" key="1">
    <source>
        <dbReference type="ARBA" id="ARBA00004141"/>
    </source>
</evidence>